<dbReference type="GO" id="GO:0008643">
    <property type="term" value="P:carbohydrate transport"/>
    <property type="evidence" value="ECO:0007669"/>
    <property type="project" value="InterPro"/>
</dbReference>
<comment type="caution">
    <text evidence="3">The sequence shown here is derived from an EMBL/GenBank/DDBJ whole genome shotgun (WGS) entry which is preliminary data.</text>
</comment>
<reference evidence="3 4" key="2">
    <citation type="submission" date="2013-09" db="EMBL/GenBank/DDBJ databases">
        <title>Whole genome comparison of six Crocosphaera watsonii strains with differing phenotypes.</title>
        <authorList>
            <person name="Bench S.R."/>
            <person name="Heller P."/>
            <person name="Frank I."/>
            <person name="Arciniega M."/>
            <person name="Shilova I.N."/>
            <person name="Zehr J.P."/>
        </authorList>
    </citation>
    <scope>NUCLEOTIDE SEQUENCE [LARGE SCALE GENOMIC DNA]</scope>
    <source>
        <strain evidence="3 4">WH 8502</strain>
    </source>
</reference>
<dbReference type="GO" id="GO:0015288">
    <property type="term" value="F:porin activity"/>
    <property type="evidence" value="ECO:0007669"/>
    <property type="project" value="InterPro"/>
</dbReference>
<accession>T2I731</accession>
<protein>
    <recommendedName>
        <fullName evidence="5">Porin</fullName>
    </recommendedName>
</protein>
<dbReference type="AlphaFoldDB" id="T2I731"/>
<evidence type="ECO:0000256" key="2">
    <source>
        <dbReference type="RuleBase" id="RU363072"/>
    </source>
</evidence>
<dbReference type="InterPro" id="IPR007049">
    <property type="entry name" value="Carb-sel_porin_OprB"/>
</dbReference>
<evidence type="ECO:0000256" key="1">
    <source>
        <dbReference type="ARBA" id="ARBA00008769"/>
    </source>
</evidence>
<organism evidence="3 4">
    <name type="scientific">Crocosphaera watsonii WH 8502</name>
    <dbReference type="NCBI Taxonomy" id="423474"/>
    <lineage>
        <taxon>Bacteria</taxon>
        <taxon>Bacillati</taxon>
        <taxon>Cyanobacteriota</taxon>
        <taxon>Cyanophyceae</taxon>
        <taxon>Oscillatoriophycideae</taxon>
        <taxon>Chroococcales</taxon>
        <taxon>Aphanothecaceae</taxon>
        <taxon>Crocosphaera</taxon>
    </lineage>
</organism>
<evidence type="ECO:0000313" key="4">
    <source>
        <dbReference type="Proteomes" id="UP000018348"/>
    </source>
</evidence>
<dbReference type="Proteomes" id="UP000018348">
    <property type="component" value="Unassembled WGS sequence"/>
</dbReference>
<gene>
    <name evidence="3" type="ORF">CWATWH8502_3791</name>
</gene>
<proteinExistence type="inferred from homology"/>
<dbReference type="EMBL" id="CAQK01000089">
    <property type="protein sequence ID" value="CCQ49186.1"/>
    <property type="molecule type" value="Genomic_DNA"/>
</dbReference>
<evidence type="ECO:0008006" key="5">
    <source>
        <dbReference type="Google" id="ProtNLM"/>
    </source>
</evidence>
<dbReference type="InterPro" id="IPR038673">
    <property type="entry name" value="OprB_sf"/>
</dbReference>
<evidence type="ECO:0000313" key="3">
    <source>
        <dbReference type="EMBL" id="CCQ49186.1"/>
    </source>
</evidence>
<dbReference type="GO" id="GO:0016020">
    <property type="term" value="C:membrane"/>
    <property type="evidence" value="ECO:0007669"/>
    <property type="project" value="InterPro"/>
</dbReference>
<comment type="similarity">
    <text evidence="1 2">Belongs to the OprB family.</text>
</comment>
<reference evidence="3 4" key="1">
    <citation type="submission" date="2013-01" db="EMBL/GenBank/DDBJ databases">
        <authorList>
            <person name="Bench S."/>
        </authorList>
    </citation>
    <scope>NUCLEOTIDE SEQUENCE [LARGE SCALE GENOMIC DNA]</scope>
    <source>
        <strain evidence="3 4">WH 8502</strain>
    </source>
</reference>
<dbReference type="Gene3D" id="2.40.160.180">
    <property type="entry name" value="Carbohydrate-selective porin OprB"/>
    <property type="match status" value="1"/>
</dbReference>
<name>T2I731_CROWT</name>
<dbReference type="Pfam" id="PF04966">
    <property type="entry name" value="OprB"/>
    <property type="match status" value="1"/>
</dbReference>
<dbReference type="RefSeq" id="WP_021829293.1">
    <property type="nucleotide sequence ID" value="NZ_CAQK01000089.1"/>
</dbReference>
<sequence>MAFLASWFIDDQWIPFLRMGYSEGDAALNERNISIGLGRYFSRNGDLLGVGLSWGKPATDGLENQVTSEAFYRIQMSQNWAITPSVQVIFDPALNPEKDVIAVFGIRSRLNY</sequence>